<dbReference type="AlphaFoldDB" id="A0A091DLR5"/>
<feature type="compositionally biased region" description="Basic and acidic residues" evidence="1">
    <location>
        <begin position="15"/>
        <end position="24"/>
    </location>
</feature>
<sequence length="136" mass="14970">MESGKPSWRRRRTGEKRLESDRKSPGGCHRCGAWDGVEGAWQKEEGLQYQLKKALVGQCEALLDRACPRVRIELRPFQTASVDDSQNPRTELPTRKTAVVLGPALGHRAGSTPAPPARNVLNSVGLCFLSRPTPLV</sequence>
<organism evidence="2 3">
    <name type="scientific">Fukomys damarensis</name>
    <name type="common">Damaraland mole rat</name>
    <name type="synonym">Cryptomys damarensis</name>
    <dbReference type="NCBI Taxonomy" id="885580"/>
    <lineage>
        <taxon>Eukaryota</taxon>
        <taxon>Metazoa</taxon>
        <taxon>Chordata</taxon>
        <taxon>Craniata</taxon>
        <taxon>Vertebrata</taxon>
        <taxon>Euteleostomi</taxon>
        <taxon>Mammalia</taxon>
        <taxon>Eutheria</taxon>
        <taxon>Euarchontoglires</taxon>
        <taxon>Glires</taxon>
        <taxon>Rodentia</taxon>
        <taxon>Hystricomorpha</taxon>
        <taxon>Bathyergidae</taxon>
        <taxon>Fukomys</taxon>
    </lineage>
</organism>
<evidence type="ECO:0000313" key="3">
    <source>
        <dbReference type="Proteomes" id="UP000028990"/>
    </source>
</evidence>
<proteinExistence type="predicted"/>
<protein>
    <submittedName>
        <fullName evidence="2">Uncharacterized protein</fullName>
    </submittedName>
</protein>
<reference evidence="2 3" key="1">
    <citation type="submission" date="2013-11" db="EMBL/GenBank/DDBJ databases">
        <title>The Damaraland mole rat (Fukomys damarensis) genome and evolution of African mole rats.</title>
        <authorList>
            <person name="Gladyshev V.N."/>
            <person name="Fang X."/>
        </authorList>
    </citation>
    <scope>NUCLEOTIDE SEQUENCE [LARGE SCALE GENOMIC DNA]</scope>
    <source>
        <tissue evidence="2">Liver</tissue>
    </source>
</reference>
<name>A0A091DLR5_FUKDA</name>
<keyword evidence="3" id="KW-1185">Reference proteome</keyword>
<accession>A0A091DLR5</accession>
<evidence type="ECO:0000313" key="2">
    <source>
        <dbReference type="EMBL" id="KFO31190.1"/>
    </source>
</evidence>
<feature type="region of interest" description="Disordered" evidence="1">
    <location>
        <begin position="1"/>
        <end position="29"/>
    </location>
</feature>
<gene>
    <name evidence="2" type="ORF">H920_07381</name>
</gene>
<dbReference type="Proteomes" id="UP000028990">
    <property type="component" value="Unassembled WGS sequence"/>
</dbReference>
<dbReference type="EMBL" id="KN122310">
    <property type="protein sequence ID" value="KFO31190.1"/>
    <property type="molecule type" value="Genomic_DNA"/>
</dbReference>
<evidence type="ECO:0000256" key="1">
    <source>
        <dbReference type="SAM" id="MobiDB-lite"/>
    </source>
</evidence>